<name>A0AAD9JY45_9ANNE</name>
<feature type="region of interest" description="Disordered" evidence="1">
    <location>
        <begin position="412"/>
        <end position="504"/>
    </location>
</feature>
<protein>
    <recommendedName>
        <fullName evidence="5">SUEL-type lectin domain-containing protein</fullName>
    </recommendedName>
</protein>
<dbReference type="EMBL" id="JAODUP010000122">
    <property type="protein sequence ID" value="KAK2161031.1"/>
    <property type="molecule type" value="Genomic_DNA"/>
</dbReference>
<evidence type="ECO:0008006" key="5">
    <source>
        <dbReference type="Google" id="ProtNLM"/>
    </source>
</evidence>
<dbReference type="InterPro" id="IPR043159">
    <property type="entry name" value="Lectin_gal-bd_sf"/>
</dbReference>
<feature type="transmembrane region" description="Helical" evidence="2">
    <location>
        <begin position="12"/>
        <end position="33"/>
    </location>
</feature>
<gene>
    <name evidence="3" type="ORF">LSH36_122g02077</name>
</gene>
<keyword evidence="2" id="KW-1133">Transmembrane helix</keyword>
<dbReference type="AlphaFoldDB" id="A0AAD9JY45"/>
<proteinExistence type="predicted"/>
<keyword evidence="2" id="KW-0472">Membrane</keyword>
<keyword evidence="4" id="KW-1185">Reference proteome</keyword>
<dbReference type="PANTHER" id="PTHR46780">
    <property type="entry name" value="PROTEIN EVA-1"/>
    <property type="match status" value="1"/>
</dbReference>
<comment type="caution">
    <text evidence="3">The sequence shown here is derived from an EMBL/GenBank/DDBJ whole genome shotgun (WGS) entry which is preliminary data.</text>
</comment>
<dbReference type="Proteomes" id="UP001208570">
    <property type="component" value="Unassembled WGS sequence"/>
</dbReference>
<sequence>MTHPVFNIMTAPIHATTAMTHFWIIVIGLIWFLNTNCMGQQIQETCMTESYRAECPSGQVVVMERAEYGRMESGHCITAEYGSVGCENNVIELLDSWCSGQRQCEFYTMELHKANTECSKDLILYLRSSYSCVSVIRREFSYCTSHHNVTLTDVDGFLASQSTDETGCGSPRVPWIIKAKPGQVIEVTMMDFGVASNKHLNGHDCPVLYGYIVDKAADVNKTICGSDERQQHVKKRKKKRHKQEKVKERQEATPLEPYLKPISEVQLRDKGHYRPMSYGGASALGLGIAPGFVDMYPVGYNNRSSLSTTYRNSSSTMYAQIIDRLPHPEDLLGPDTPQKNTNTGPALPGHHRQMSLPFGHVRKPSGAFGHVRQPSLPFGHSRQPSVASSAGYDKVILAQTPGGTKVLIHQTQDGDDVVPLQRISPPEEIPTDGSPDRAQQLEQLPPPPPPEVDAGQPPELPPRGQKVIVPRPQEKEPVVVPARPLTFDTGPPRGSLADLDRNSGYYSPTTGHKYYVLEQQPLMAHNEQVSN</sequence>
<evidence type="ECO:0000313" key="4">
    <source>
        <dbReference type="Proteomes" id="UP001208570"/>
    </source>
</evidence>
<evidence type="ECO:0000256" key="2">
    <source>
        <dbReference type="SAM" id="Phobius"/>
    </source>
</evidence>
<evidence type="ECO:0000313" key="3">
    <source>
        <dbReference type="EMBL" id="KAK2161031.1"/>
    </source>
</evidence>
<feature type="region of interest" description="Disordered" evidence="1">
    <location>
        <begin position="365"/>
        <end position="386"/>
    </location>
</feature>
<accession>A0AAD9JY45</accession>
<feature type="compositionally biased region" description="Basic residues" evidence="1">
    <location>
        <begin position="232"/>
        <end position="244"/>
    </location>
</feature>
<feature type="region of interest" description="Disordered" evidence="1">
    <location>
        <begin position="230"/>
        <end position="253"/>
    </location>
</feature>
<organism evidence="3 4">
    <name type="scientific">Paralvinella palmiformis</name>
    <dbReference type="NCBI Taxonomy" id="53620"/>
    <lineage>
        <taxon>Eukaryota</taxon>
        <taxon>Metazoa</taxon>
        <taxon>Spiralia</taxon>
        <taxon>Lophotrochozoa</taxon>
        <taxon>Annelida</taxon>
        <taxon>Polychaeta</taxon>
        <taxon>Sedentaria</taxon>
        <taxon>Canalipalpata</taxon>
        <taxon>Terebellida</taxon>
        <taxon>Terebelliformia</taxon>
        <taxon>Alvinellidae</taxon>
        <taxon>Paralvinella</taxon>
    </lineage>
</organism>
<feature type="region of interest" description="Disordered" evidence="1">
    <location>
        <begin position="333"/>
        <end position="353"/>
    </location>
</feature>
<dbReference type="Gene3D" id="2.60.120.740">
    <property type="match status" value="1"/>
</dbReference>
<evidence type="ECO:0000256" key="1">
    <source>
        <dbReference type="SAM" id="MobiDB-lite"/>
    </source>
</evidence>
<reference evidence="3" key="1">
    <citation type="journal article" date="2023" name="Mol. Biol. Evol.">
        <title>Third-Generation Sequencing Reveals the Adaptive Role of the Epigenome in Three Deep-Sea Polychaetes.</title>
        <authorList>
            <person name="Perez M."/>
            <person name="Aroh O."/>
            <person name="Sun Y."/>
            <person name="Lan Y."/>
            <person name="Juniper S.K."/>
            <person name="Young C.R."/>
            <person name="Angers B."/>
            <person name="Qian P.Y."/>
        </authorList>
    </citation>
    <scope>NUCLEOTIDE SEQUENCE</scope>
    <source>
        <strain evidence="3">P08H-3</strain>
    </source>
</reference>
<keyword evidence="2" id="KW-0812">Transmembrane</keyword>
<dbReference type="CDD" id="cd22823">
    <property type="entry name" value="Gal_Rha_Lectin"/>
    <property type="match status" value="1"/>
</dbReference>